<dbReference type="CDD" id="cd04465">
    <property type="entry name" value="S1_RPS1_repeat_ec2_hs2"/>
    <property type="match status" value="1"/>
</dbReference>
<evidence type="ECO:0000256" key="2">
    <source>
        <dbReference type="ARBA" id="ARBA00022980"/>
    </source>
</evidence>
<keyword evidence="3" id="KW-0687">Ribonucleoprotein</keyword>
<dbReference type="InterPro" id="IPR035104">
    <property type="entry name" value="Ribosomal_protein_S1-like"/>
</dbReference>
<dbReference type="SMART" id="SM00316">
    <property type="entry name" value="S1"/>
    <property type="match status" value="5"/>
</dbReference>
<dbReference type="InterPro" id="IPR012340">
    <property type="entry name" value="NA-bd_OB-fold"/>
</dbReference>
<dbReference type="GO" id="GO:0022627">
    <property type="term" value="C:cytosolic small ribosomal subunit"/>
    <property type="evidence" value="ECO:0007669"/>
    <property type="project" value="TreeGrafter"/>
</dbReference>
<dbReference type="SUPFAM" id="SSF50249">
    <property type="entry name" value="Nucleic acid-binding proteins"/>
    <property type="match status" value="5"/>
</dbReference>
<keyword evidence="2 5" id="KW-0689">Ribosomal protein</keyword>
<evidence type="ECO:0000256" key="3">
    <source>
        <dbReference type="ARBA" id="ARBA00023274"/>
    </source>
</evidence>
<name>A0A0F6YKG1_9BACT</name>
<dbReference type="PROSITE" id="PS50126">
    <property type="entry name" value="S1"/>
    <property type="match status" value="5"/>
</dbReference>
<evidence type="ECO:0000259" key="4">
    <source>
        <dbReference type="PROSITE" id="PS50126"/>
    </source>
</evidence>
<feature type="domain" description="S1 motif" evidence="4">
    <location>
        <begin position="114"/>
        <end position="178"/>
    </location>
</feature>
<dbReference type="InterPro" id="IPR050437">
    <property type="entry name" value="Ribos_protein_bS1-like"/>
</dbReference>
<dbReference type="RefSeq" id="WP_053235483.1">
    <property type="nucleotide sequence ID" value="NZ_CP011125.1"/>
</dbReference>
<dbReference type="Pfam" id="PF00575">
    <property type="entry name" value="S1"/>
    <property type="match status" value="3"/>
</dbReference>
<proteinExistence type="inferred from homology"/>
<dbReference type="AlphaFoldDB" id="A0A0F6YKG1"/>
<dbReference type="PANTHER" id="PTHR10724">
    <property type="entry name" value="30S RIBOSOMAL PROTEIN S1"/>
    <property type="match status" value="1"/>
</dbReference>
<dbReference type="PRINTS" id="PR00681">
    <property type="entry name" value="RIBOSOMALS1"/>
</dbReference>
<evidence type="ECO:0000313" key="6">
    <source>
        <dbReference type="Proteomes" id="UP000034883"/>
    </source>
</evidence>
<dbReference type="Proteomes" id="UP000034883">
    <property type="component" value="Chromosome"/>
</dbReference>
<protein>
    <submittedName>
        <fullName evidence="5">SSU ribosomal protein S1p</fullName>
    </submittedName>
</protein>
<comment type="similarity">
    <text evidence="1">Belongs to the bacterial ribosomal protein bS1 family.</text>
</comment>
<organism evidence="5 6">
    <name type="scientific">Sandaracinus amylolyticus</name>
    <dbReference type="NCBI Taxonomy" id="927083"/>
    <lineage>
        <taxon>Bacteria</taxon>
        <taxon>Pseudomonadati</taxon>
        <taxon>Myxococcota</taxon>
        <taxon>Polyangia</taxon>
        <taxon>Polyangiales</taxon>
        <taxon>Sandaracinaceae</taxon>
        <taxon>Sandaracinus</taxon>
    </lineage>
</organism>
<dbReference type="GO" id="GO:0003735">
    <property type="term" value="F:structural constituent of ribosome"/>
    <property type="evidence" value="ECO:0007669"/>
    <property type="project" value="TreeGrafter"/>
</dbReference>
<feature type="domain" description="S1 motif" evidence="4">
    <location>
        <begin position="32"/>
        <end position="96"/>
    </location>
</feature>
<dbReference type="EMBL" id="CP011125">
    <property type="protein sequence ID" value="AKF08326.1"/>
    <property type="molecule type" value="Genomic_DNA"/>
</dbReference>
<accession>A0A0F6YKG1</accession>
<gene>
    <name evidence="5" type="ORF">DB32_005475</name>
</gene>
<dbReference type="PANTHER" id="PTHR10724:SF7">
    <property type="entry name" value="SMALL RIBOSOMAL SUBUNIT PROTEIN BS1C"/>
    <property type="match status" value="1"/>
</dbReference>
<dbReference type="KEGG" id="samy:DB32_005475"/>
<feature type="domain" description="S1 motif" evidence="4">
    <location>
        <begin position="376"/>
        <end position="449"/>
    </location>
</feature>
<reference evidence="5 6" key="1">
    <citation type="submission" date="2015-03" db="EMBL/GenBank/DDBJ databases">
        <title>Genome assembly of Sandaracinus amylolyticus DSM 53668.</title>
        <authorList>
            <person name="Sharma G."/>
            <person name="Subramanian S."/>
        </authorList>
    </citation>
    <scope>NUCLEOTIDE SEQUENCE [LARGE SCALE GENOMIC DNA]</scope>
    <source>
        <strain evidence="5 6">DSM 53668</strain>
    </source>
</reference>
<dbReference type="GO" id="GO:0003729">
    <property type="term" value="F:mRNA binding"/>
    <property type="evidence" value="ECO:0007669"/>
    <property type="project" value="TreeGrafter"/>
</dbReference>
<evidence type="ECO:0000313" key="5">
    <source>
        <dbReference type="EMBL" id="AKF08326.1"/>
    </source>
</evidence>
<feature type="domain" description="S1 motif" evidence="4">
    <location>
        <begin position="289"/>
        <end position="357"/>
    </location>
</feature>
<sequence length="484" mass="51452">MSSSGGRKGESFADLFARGDVPVAKQRRLSVGEEVEGVVGHVGPDSVFVDLDDKQQGYFESIDLKDARGEMTVKVGDRVKAWVVGLDGGQIKLGKRFGRDVASTDRFRAAFEQGAPVEGKVTGVNKGGAEVDLGGIRGFCPFSQLDNQYVQDPSTFIGRSLSFVITKLDDRDVVLSRRQLLEREAKDARERVLATLAIGSTVKGRVSQLREFGAFVDLGGIEGLIPMRELSHDRVKPEDVVQLGDVVEVQVKNVEKKTTDKGEKVEITLSLKALAADPWSAIEAVAPVGKVVAGQVSRLAEFGAFVRIASGVEGLLHVSELGARVRRPEEAVQIGQSLLVRVLSVDVARKRIALAPASEGAAVGAEDRGGAGVIVGSVVKAIVEKVENYGVVCQLAGTKGRAGRAVIPNAETGTRLGADLRKEFPVGREVTAKVIEASDNRTRISIKAAVEDAERADFDSFRAKGGGSGMGTLGDLLKKKLGKS</sequence>
<keyword evidence="6" id="KW-1185">Reference proteome</keyword>
<dbReference type="InterPro" id="IPR003029">
    <property type="entry name" value="S1_domain"/>
</dbReference>
<evidence type="ECO:0000256" key="1">
    <source>
        <dbReference type="ARBA" id="ARBA00006767"/>
    </source>
</evidence>
<dbReference type="STRING" id="927083.DB32_005475"/>
<dbReference type="GO" id="GO:0006412">
    <property type="term" value="P:translation"/>
    <property type="evidence" value="ECO:0007669"/>
    <property type="project" value="TreeGrafter"/>
</dbReference>
<dbReference type="Gene3D" id="2.40.50.140">
    <property type="entry name" value="Nucleic acid-binding proteins"/>
    <property type="match status" value="5"/>
</dbReference>
<feature type="domain" description="S1 motif" evidence="4">
    <location>
        <begin position="199"/>
        <end position="272"/>
    </location>
</feature>